<evidence type="ECO:0000256" key="3">
    <source>
        <dbReference type="ARBA" id="ARBA00004910"/>
    </source>
</evidence>
<dbReference type="EC" id="1.1.1.193" evidence="13"/>
<dbReference type="AlphaFoldDB" id="A0A117L2F1"/>
<dbReference type="Gene3D" id="3.40.430.10">
    <property type="entry name" value="Dihydrofolate Reductase, subunit A"/>
    <property type="match status" value="1"/>
</dbReference>
<comment type="caution">
    <text evidence="18">The sequence shown here is derived from an EMBL/GenBank/DDBJ whole genome shotgun (WGS) entry which is preliminary data.</text>
</comment>
<comment type="cofactor">
    <cofactor evidence="13 16">
        <name>Zn(2+)</name>
        <dbReference type="ChEBI" id="CHEBI:29105"/>
    </cofactor>
    <text evidence="13 16">Binds 1 zinc ion.</text>
</comment>
<comment type="similarity">
    <text evidence="5 13">In the C-terminal section; belongs to the HTP reductase family.</text>
</comment>
<feature type="active site" description="Proton donor" evidence="14">
    <location>
        <position position="51"/>
    </location>
</feature>
<dbReference type="Pfam" id="PF01872">
    <property type="entry name" value="RibD_C"/>
    <property type="match status" value="1"/>
</dbReference>
<dbReference type="GO" id="GO:0008835">
    <property type="term" value="F:diaminohydroxyphosphoribosylaminopyrimidine deaminase activity"/>
    <property type="evidence" value="ECO:0007669"/>
    <property type="project" value="UniProtKB-EC"/>
</dbReference>
<dbReference type="EMBL" id="LGFG01000104">
    <property type="protein sequence ID" value="KUK22718.1"/>
    <property type="molecule type" value="Genomic_DNA"/>
</dbReference>
<feature type="binding site" evidence="16">
    <location>
        <position position="49"/>
    </location>
    <ligand>
        <name>Zn(2+)</name>
        <dbReference type="ChEBI" id="CHEBI:29105"/>
        <note>catalytic</note>
    </ligand>
</feature>
<evidence type="ECO:0000256" key="8">
    <source>
        <dbReference type="ARBA" id="ARBA00022801"/>
    </source>
</evidence>
<feature type="binding site" evidence="15">
    <location>
        <position position="207"/>
    </location>
    <ligand>
        <name>substrate</name>
    </ligand>
</feature>
<gene>
    <name evidence="18" type="ORF">XD57_1187</name>
</gene>
<sequence>MYETFMKRAIELAKKGLGRVNPNPPVGAVVVKDGRIIAEGFHPYFGGPHAERMAIESARKKGEDLRGATLIVTLEPCDHHGKTPPCTDLIIESGIKTVVIGTRDPNPISGNGVEKLRNHGIEVIEGVLEEEVKKLCEFFITYVTKKRPFVALKYASTLDGKIADHRGDSKWITSKFRFKVHEMRNIYSAVLVGAGTVLKDDPQLTCRLKEGRNPVRVILDRKGVLSGKVFRVFEENARVIVFTESEEAEYPPHVEKALSDCSVESILRNLYERDIDSVLVEGGSKVFSEFLDHADVVFGFYSTKIFGKGLDVFSGYLSDVSVPPKFKVVNVEFSDSEFLVEMRTCSRE</sequence>
<evidence type="ECO:0000256" key="7">
    <source>
        <dbReference type="ARBA" id="ARBA00022723"/>
    </source>
</evidence>
<dbReference type="Pfam" id="PF00383">
    <property type="entry name" value="dCMP_cyt_deam_1"/>
    <property type="match status" value="1"/>
</dbReference>
<keyword evidence="11 13" id="KW-0560">Oxidoreductase</keyword>
<proteinExistence type="inferred from homology"/>
<keyword evidence="12" id="KW-0511">Multifunctional enzyme</keyword>
<keyword evidence="7 13" id="KW-0479">Metal-binding</keyword>
<evidence type="ECO:0000256" key="15">
    <source>
        <dbReference type="PIRSR" id="PIRSR006769-2"/>
    </source>
</evidence>
<evidence type="ECO:0000256" key="16">
    <source>
        <dbReference type="PIRSR" id="PIRSR006769-3"/>
    </source>
</evidence>
<dbReference type="NCBIfam" id="TIGR00326">
    <property type="entry name" value="eubact_ribD"/>
    <property type="match status" value="1"/>
</dbReference>
<comment type="catalytic activity">
    <reaction evidence="13">
        <text>2,5-diamino-6-hydroxy-4-(5-phosphoribosylamino)-pyrimidine + H2O + H(+) = 5-amino-6-(5-phospho-D-ribosylamino)uracil + NH4(+)</text>
        <dbReference type="Rhea" id="RHEA:21868"/>
        <dbReference type="ChEBI" id="CHEBI:15377"/>
        <dbReference type="ChEBI" id="CHEBI:15378"/>
        <dbReference type="ChEBI" id="CHEBI:28938"/>
        <dbReference type="ChEBI" id="CHEBI:58453"/>
        <dbReference type="ChEBI" id="CHEBI:58614"/>
        <dbReference type="EC" id="3.5.4.26"/>
    </reaction>
</comment>
<keyword evidence="8 13" id="KW-0378">Hydrolase</keyword>
<dbReference type="GO" id="GO:0009231">
    <property type="term" value="P:riboflavin biosynthetic process"/>
    <property type="evidence" value="ECO:0007669"/>
    <property type="project" value="UniProtKB-UniPathway"/>
</dbReference>
<comment type="function">
    <text evidence="1 13">Converts 2,5-diamino-6-(ribosylamino)-4(3h)-pyrimidinone 5'-phosphate into 5-amino-6-(ribosylamino)-2,4(1h,3h)-pyrimidinedione 5'-phosphate.</text>
</comment>
<dbReference type="InterPro" id="IPR016193">
    <property type="entry name" value="Cytidine_deaminase-like"/>
</dbReference>
<dbReference type="PROSITE" id="PS51747">
    <property type="entry name" value="CYT_DCMP_DEAMINASES_2"/>
    <property type="match status" value="1"/>
</dbReference>
<evidence type="ECO:0000259" key="17">
    <source>
        <dbReference type="PROSITE" id="PS51747"/>
    </source>
</evidence>
<feature type="binding site" evidence="15">
    <location>
        <position position="196"/>
    </location>
    <ligand>
        <name>NADP(+)</name>
        <dbReference type="ChEBI" id="CHEBI:58349"/>
    </ligand>
</feature>
<dbReference type="Proteomes" id="UP000058636">
    <property type="component" value="Unassembled WGS sequence"/>
</dbReference>
<evidence type="ECO:0000256" key="6">
    <source>
        <dbReference type="ARBA" id="ARBA00022619"/>
    </source>
</evidence>
<feature type="binding site" evidence="15">
    <location>
        <position position="171"/>
    </location>
    <ligand>
        <name>NADP(+)</name>
        <dbReference type="ChEBI" id="CHEBI:58349"/>
    </ligand>
</feature>
<dbReference type="InterPro" id="IPR002734">
    <property type="entry name" value="RibDG_C"/>
</dbReference>
<dbReference type="EC" id="3.5.4.26" evidence="13"/>
<feature type="binding site" evidence="15">
    <location>
        <position position="184"/>
    </location>
    <ligand>
        <name>substrate</name>
    </ligand>
</feature>
<evidence type="ECO:0000256" key="4">
    <source>
        <dbReference type="ARBA" id="ARBA00005259"/>
    </source>
</evidence>
<feature type="binding site" evidence="16">
    <location>
        <position position="77"/>
    </location>
    <ligand>
        <name>Zn(2+)</name>
        <dbReference type="ChEBI" id="CHEBI:29105"/>
        <note>catalytic</note>
    </ligand>
</feature>
<dbReference type="PANTHER" id="PTHR38011:SF7">
    <property type="entry name" value="2,5-DIAMINO-6-RIBOSYLAMINO-4(3H)-PYRIMIDINONE 5'-PHOSPHATE REDUCTASE"/>
    <property type="match status" value="1"/>
</dbReference>
<evidence type="ECO:0000313" key="19">
    <source>
        <dbReference type="Proteomes" id="UP000058636"/>
    </source>
</evidence>
<feature type="domain" description="CMP/dCMP-type deaminase" evidence="17">
    <location>
        <begin position="1"/>
        <end position="124"/>
    </location>
</feature>
<comment type="catalytic activity">
    <reaction evidence="13">
        <text>5-amino-6-(5-phospho-D-ribitylamino)uracil + NADP(+) = 5-amino-6-(5-phospho-D-ribosylamino)uracil + NADPH + H(+)</text>
        <dbReference type="Rhea" id="RHEA:17845"/>
        <dbReference type="ChEBI" id="CHEBI:15378"/>
        <dbReference type="ChEBI" id="CHEBI:57783"/>
        <dbReference type="ChEBI" id="CHEBI:58349"/>
        <dbReference type="ChEBI" id="CHEBI:58421"/>
        <dbReference type="ChEBI" id="CHEBI:58453"/>
        <dbReference type="EC" id="1.1.1.193"/>
    </reaction>
</comment>
<evidence type="ECO:0000256" key="10">
    <source>
        <dbReference type="ARBA" id="ARBA00022857"/>
    </source>
</evidence>
<evidence type="ECO:0000256" key="11">
    <source>
        <dbReference type="ARBA" id="ARBA00023002"/>
    </source>
</evidence>
<evidence type="ECO:0000313" key="18">
    <source>
        <dbReference type="EMBL" id="KUK22718.1"/>
    </source>
</evidence>
<dbReference type="CDD" id="cd01284">
    <property type="entry name" value="Riboflavin_deaminase-reductase"/>
    <property type="match status" value="1"/>
</dbReference>
<dbReference type="PROSITE" id="PS00903">
    <property type="entry name" value="CYT_DCMP_DEAMINASES_1"/>
    <property type="match status" value="1"/>
</dbReference>
<comment type="similarity">
    <text evidence="4 13">In the N-terminal section; belongs to the cytidine and deoxycytidylate deaminase family.</text>
</comment>
<feature type="binding site" evidence="15">
    <location>
        <position position="281"/>
    </location>
    <ligand>
        <name>substrate</name>
    </ligand>
</feature>
<dbReference type="GO" id="GO:0008270">
    <property type="term" value="F:zinc ion binding"/>
    <property type="evidence" value="ECO:0007669"/>
    <property type="project" value="InterPro"/>
</dbReference>
<dbReference type="InterPro" id="IPR004794">
    <property type="entry name" value="Eubact_RibD"/>
</dbReference>
<dbReference type="SUPFAM" id="SSF53597">
    <property type="entry name" value="Dihydrofolate reductase-like"/>
    <property type="match status" value="1"/>
</dbReference>
<dbReference type="Gene3D" id="3.40.140.10">
    <property type="entry name" value="Cytidine Deaminase, domain 2"/>
    <property type="match status" value="1"/>
</dbReference>
<name>A0A117L2F1_9THEM</name>
<dbReference type="PANTHER" id="PTHR38011">
    <property type="entry name" value="DIHYDROFOLATE REDUCTASE FAMILY PROTEIN (AFU_ORTHOLOGUE AFUA_8G06820)"/>
    <property type="match status" value="1"/>
</dbReference>
<dbReference type="InterPro" id="IPR002125">
    <property type="entry name" value="CMP_dCMP_dom"/>
</dbReference>
<organism evidence="18 19">
    <name type="scientific">Thermotoga petrophila</name>
    <dbReference type="NCBI Taxonomy" id="93929"/>
    <lineage>
        <taxon>Bacteria</taxon>
        <taxon>Thermotogati</taxon>
        <taxon>Thermotogota</taxon>
        <taxon>Thermotogae</taxon>
        <taxon>Thermotogales</taxon>
        <taxon>Thermotogaceae</taxon>
        <taxon>Thermotoga</taxon>
    </lineage>
</organism>
<dbReference type="InterPro" id="IPR016192">
    <property type="entry name" value="APOBEC/CMP_deaminase_Zn-bd"/>
</dbReference>
<keyword evidence="9 13" id="KW-0862">Zinc</keyword>
<dbReference type="UniPathway" id="UPA00275">
    <property type="reaction ID" value="UER00401"/>
</dbReference>
<dbReference type="InterPro" id="IPR024072">
    <property type="entry name" value="DHFR-like_dom_sf"/>
</dbReference>
<accession>A0A117L2F1</accession>
<comment type="pathway">
    <text evidence="3 13">Cofactor biosynthesis; riboflavin biosynthesis; 5-amino-6-(D-ribitylamino)uracil from GTP: step 3/4.</text>
</comment>
<evidence type="ECO:0000256" key="13">
    <source>
        <dbReference type="PIRNR" id="PIRNR006769"/>
    </source>
</evidence>
<keyword evidence="6 13" id="KW-0686">Riboflavin biosynthesis</keyword>
<feature type="binding site" evidence="15">
    <location>
        <position position="204"/>
    </location>
    <ligand>
        <name>substrate</name>
    </ligand>
</feature>
<dbReference type="GO" id="GO:0008703">
    <property type="term" value="F:5-amino-6-(5-phosphoribosylamino)uracil reductase activity"/>
    <property type="evidence" value="ECO:0007669"/>
    <property type="project" value="UniProtKB-EC"/>
</dbReference>
<protein>
    <recommendedName>
        <fullName evidence="13">Riboflavin biosynthesis protein RibD</fullName>
    </recommendedName>
    <domain>
        <recommendedName>
            <fullName evidence="13">Diaminohydroxyphosphoribosylaminopyrimidine deaminase</fullName>
            <shortName evidence="13">DRAP deaminase</shortName>
            <ecNumber evidence="13">3.5.4.26</ecNumber>
        </recommendedName>
        <alternativeName>
            <fullName evidence="13">Riboflavin-specific deaminase</fullName>
        </alternativeName>
    </domain>
    <domain>
        <recommendedName>
            <fullName evidence="13">5-amino-6-(5-phosphoribosylamino)uracil reductase</fullName>
            <ecNumber evidence="13">1.1.1.193</ecNumber>
        </recommendedName>
        <alternativeName>
            <fullName evidence="13">HTP reductase</fullName>
        </alternativeName>
    </domain>
</protein>
<feature type="binding site" evidence="16">
    <location>
        <position position="86"/>
    </location>
    <ligand>
        <name>Zn(2+)</name>
        <dbReference type="ChEBI" id="CHEBI:29105"/>
        <note>catalytic</note>
    </ligand>
</feature>
<evidence type="ECO:0000256" key="1">
    <source>
        <dbReference type="ARBA" id="ARBA00002151"/>
    </source>
</evidence>
<evidence type="ECO:0000256" key="9">
    <source>
        <dbReference type="ARBA" id="ARBA00022833"/>
    </source>
</evidence>
<feature type="binding site" evidence="15">
    <location>
        <position position="155"/>
    </location>
    <ligand>
        <name>NADP(+)</name>
        <dbReference type="ChEBI" id="CHEBI:58349"/>
    </ligand>
</feature>
<feature type="binding site" evidence="15">
    <location>
        <position position="200"/>
    </location>
    <ligand>
        <name>NADP(+)</name>
        <dbReference type="ChEBI" id="CHEBI:58349"/>
    </ligand>
</feature>
<feature type="binding site" evidence="15">
    <location>
        <position position="169"/>
    </location>
    <ligand>
        <name>NADP(+)</name>
        <dbReference type="ChEBI" id="CHEBI:58349"/>
    </ligand>
</feature>
<dbReference type="FunFam" id="3.40.140.10:FF:000025">
    <property type="entry name" value="Riboflavin biosynthesis protein RibD"/>
    <property type="match status" value="1"/>
</dbReference>
<dbReference type="PIRSF" id="PIRSF006769">
    <property type="entry name" value="RibD"/>
    <property type="match status" value="1"/>
</dbReference>
<reference evidence="18 19" key="1">
    <citation type="journal article" date="2015" name="MBio">
        <title>Genome-Resolved Metagenomic Analysis Reveals Roles for Candidate Phyla and Other Microbial Community Members in Biogeochemical Transformations in Oil Reservoirs.</title>
        <authorList>
            <person name="Hu P."/>
            <person name="Tom L."/>
            <person name="Singh A."/>
            <person name="Thomas B.C."/>
            <person name="Baker B.J."/>
            <person name="Piceno Y.M."/>
            <person name="Andersen G.L."/>
            <person name="Banfield J.F."/>
        </authorList>
    </citation>
    <scope>NUCLEOTIDE SEQUENCE [LARGE SCALE GENOMIC DNA]</scope>
    <source>
        <strain evidence="18">46_26</strain>
    </source>
</reference>
<dbReference type="InterPro" id="IPR050765">
    <property type="entry name" value="Riboflavin_Biosynth_HTPR"/>
</dbReference>
<evidence type="ECO:0000256" key="14">
    <source>
        <dbReference type="PIRSR" id="PIRSR006769-1"/>
    </source>
</evidence>
<evidence type="ECO:0000256" key="12">
    <source>
        <dbReference type="ARBA" id="ARBA00023268"/>
    </source>
</evidence>
<dbReference type="PATRIC" id="fig|93930.3.peg.198"/>
<evidence type="ECO:0000256" key="2">
    <source>
        <dbReference type="ARBA" id="ARBA00004882"/>
    </source>
</evidence>
<dbReference type="SUPFAM" id="SSF53927">
    <property type="entry name" value="Cytidine deaminase-like"/>
    <property type="match status" value="1"/>
</dbReference>
<comment type="pathway">
    <text evidence="2 13">Cofactor biosynthesis; riboflavin biosynthesis; 5-amino-6-(D-ribitylamino)uracil from GTP: step 2/4.</text>
</comment>
<evidence type="ECO:0000256" key="5">
    <source>
        <dbReference type="ARBA" id="ARBA00007417"/>
    </source>
</evidence>
<keyword evidence="10 13" id="KW-0521">NADP</keyword>